<accession>A0A8S5VME6</accession>
<proteinExistence type="predicted"/>
<reference evidence="1" key="1">
    <citation type="journal article" date="2021" name="Proc. Natl. Acad. Sci. U.S.A.">
        <title>A Catalog of Tens of Thousands of Viruses from Human Metagenomes Reveals Hidden Associations with Chronic Diseases.</title>
        <authorList>
            <person name="Tisza M.J."/>
            <person name="Buck C.B."/>
        </authorList>
    </citation>
    <scope>NUCLEOTIDE SEQUENCE</scope>
    <source>
        <strain evidence="1">Ctnaj7</strain>
    </source>
</reference>
<sequence length="131" mass="15716">MKIKVLIRYLDIDKKGNKTYTKKPISKFSAKVIVLKGGPWLDKLILKFNNQEVMAFEYNEQTLTFLKKITSEYFAVTKVYRCPFYSYYLVSRYSKEIVSNLSDLLKQCHYMDLITTEEYWQNQIPVKLWKE</sequence>
<protein>
    <submittedName>
        <fullName evidence="1">Uncharacterized protein</fullName>
    </submittedName>
</protein>
<dbReference type="EMBL" id="BK035305">
    <property type="protein sequence ID" value="DAG92367.1"/>
    <property type="molecule type" value="Genomic_DNA"/>
</dbReference>
<organism evidence="1">
    <name type="scientific">Ackermannviridae sp</name>
    <dbReference type="NCBI Taxonomy" id="2831612"/>
    <lineage>
        <taxon>Viruses</taxon>
        <taxon>Duplodnaviria</taxon>
        <taxon>Heunggongvirae</taxon>
        <taxon>Uroviricota</taxon>
        <taxon>Caudoviricetes</taxon>
        <taxon>Pantevenvirales</taxon>
        <taxon>Ackermannviridae</taxon>
    </lineage>
</organism>
<evidence type="ECO:0000313" key="1">
    <source>
        <dbReference type="EMBL" id="DAG92367.1"/>
    </source>
</evidence>
<name>A0A8S5VME6_9CAUD</name>